<name>A0A930PSK0_9MICC</name>
<dbReference type="EMBL" id="JABZXL010000026">
    <property type="protein sequence ID" value="MBF1659776.1"/>
    <property type="molecule type" value="Genomic_DNA"/>
</dbReference>
<evidence type="ECO:0000313" key="1">
    <source>
        <dbReference type="EMBL" id="MBF1659776.1"/>
    </source>
</evidence>
<comment type="caution">
    <text evidence="1">The sequence shown here is derived from an EMBL/GenBank/DDBJ whole genome shotgun (WGS) entry which is preliminary data.</text>
</comment>
<protein>
    <submittedName>
        <fullName evidence="1">Uncharacterized protein</fullName>
    </submittedName>
</protein>
<reference evidence="1" key="1">
    <citation type="submission" date="2020-04" db="EMBL/GenBank/DDBJ databases">
        <title>Deep metagenomics examines the oral microbiome during advanced dental caries in children, revealing novel taxa and co-occurrences with host molecules.</title>
        <authorList>
            <person name="Baker J.L."/>
            <person name="Morton J.T."/>
            <person name="Dinis M."/>
            <person name="Alvarez R."/>
            <person name="Tran N.C."/>
            <person name="Knight R."/>
            <person name="Edlund A."/>
        </authorList>
    </citation>
    <scope>NUCLEOTIDE SEQUENCE</scope>
    <source>
        <strain evidence="1">JCVI_29_bin.11</strain>
    </source>
</reference>
<organism evidence="1 2">
    <name type="scientific">Rothia mucilaginosa</name>
    <dbReference type="NCBI Taxonomy" id="43675"/>
    <lineage>
        <taxon>Bacteria</taxon>
        <taxon>Bacillati</taxon>
        <taxon>Actinomycetota</taxon>
        <taxon>Actinomycetes</taxon>
        <taxon>Micrococcales</taxon>
        <taxon>Micrococcaceae</taxon>
        <taxon>Rothia</taxon>
    </lineage>
</organism>
<evidence type="ECO:0000313" key="2">
    <source>
        <dbReference type="Proteomes" id="UP000713964"/>
    </source>
</evidence>
<dbReference type="Proteomes" id="UP000713964">
    <property type="component" value="Unassembled WGS sequence"/>
</dbReference>
<accession>A0A930PSK0</accession>
<sequence length="108" mass="12387">MKDPRFRTLDAGDVYEMIHTEIYRVLETAYEPALYKKGLIRLDIRTRDGACISPDRTVPDNWQDLAFALSALNVVTGATEWTRVVRRDDGEVFVIKLDYSAGEVEYVD</sequence>
<dbReference type="AlphaFoldDB" id="A0A930PSK0"/>
<gene>
    <name evidence="1" type="ORF">HXO58_08080</name>
</gene>
<proteinExistence type="predicted"/>